<accession>A0ACC2WSC6</accession>
<reference evidence="1" key="1">
    <citation type="submission" date="2023-04" db="EMBL/GenBank/DDBJ databases">
        <title>Draft Genome sequencing of Naganishia species isolated from polar environments using Oxford Nanopore Technology.</title>
        <authorList>
            <person name="Leo P."/>
            <person name="Venkateswaran K."/>
        </authorList>
    </citation>
    <scope>NUCLEOTIDE SEQUENCE</scope>
    <source>
        <strain evidence="1">MNA-CCFEE 5425</strain>
    </source>
</reference>
<comment type="caution">
    <text evidence="1">The sequence shown here is derived from an EMBL/GenBank/DDBJ whole genome shotgun (WGS) entry which is preliminary data.</text>
</comment>
<evidence type="ECO:0000313" key="2">
    <source>
        <dbReference type="Proteomes" id="UP001243375"/>
    </source>
</evidence>
<sequence>MTEPRSPKPSVATSSTVISAYGNRTPVDENTVNSVTSNPDPSNPVSPARSERVKSSQFSKQSTEDGDDSTRRDASPISGEGENPVRSETGTPKPPHIREMSIDEEPVQLAGGSQVDGFPATKSIHNNGAKGDILEVDSDDTDGDTEVRTNAEYLRIRGKPVNSHRSGVLSEENIPAGSGPLPFPEGSVRVSMTSTKRKRPTLPTYESSDEGEEEPGEYDEDQGTLSEEEDIRTITAEKKFSVDGDVRIVEGLKNAGKEEKERGYRAPRMRRTAKRAKKRMKRGKSPCDLKPTDEGKTC</sequence>
<organism evidence="1 2">
    <name type="scientific">Naganishia vaughanmartiniae</name>
    <dbReference type="NCBI Taxonomy" id="1424756"/>
    <lineage>
        <taxon>Eukaryota</taxon>
        <taxon>Fungi</taxon>
        <taxon>Dikarya</taxon>
        <taxon>Basidiomycota</taxon>
        <taxon>Agaricomycotina</taxon>
        <taxon>Tremellomycetes</taxon>
        <taxon>Filobasidiales</taxon>
        <taxon>Filobasidiaceae</taxon>
        <taxon>Naganishia</taxon>
    </lineage>
</organism>
<protein>
    <submittedName>
        <fullName evidence="1">Uncharacterized protein</fullName>
    </submittedName>
</protein>
<dbReference type="Proteomes" id="UP001243375">
    <property type="component" value="Unassembled WGS sequence"/>
</dbReference>
<name>A0ACC2WSC6_9TREE</name>
<proteinExistence type="predicted"/>
<keyword evidence="2" id="KW-1185">Reference proteome</keyword>
<gene>
    <name evidence="1" type="ORF">QFC22_005899</name>
</gene>
<dbReference type="EMBL" id="JASBWU010000020">
    <property type="protein sequence ID" value="KAJ9114079.1"/>
    <property type="molecule type" value="Genomic_DNA"/>
</dbReference>
<evidence type="ECO:0000313" key="1">
    <source>
        <dbReference type="EMBL" id="KAJ9114079.1"/>
    </source>
</evidence>